<evidence type="ECO:0000313" key="1">
    <source>
        <dbReference type="EnsemblPlants" id="KQK96444"/>
    </source>
</evidence>
<dbReference type="EMBL" id="AGNK02004134">
    <property type="status" value="NOT_ANNOTATED_CDS"/>
    <property type="molecule type" value="Genomic_DNA"/>
</dbReference>
<protein>
    <submittedName>
        <fullName evidence="1">Uncharacterized protein</fullName>
    </submittedName>
</protein>
<reference evidence="2" key="1">
    <citation type="journal article" date="2012" name="Nat. Biotechnol.">
        <title>Reference genome sequence of the model plant Setaria.</title>
        <authorList>
            <person name="Bennetzen J.L."/>
            <person name="Schmutz J."/>
            <person name="Wang H."/>
            <person name="Percifield R."/>
            <person name="Hawkins J."/>
            <person name="Pontaroli A.C."/>
            <person name="Estep M."/>
            <person name="Feng L."/>
            <person name="Vaughn J.N."/>
            <person name="Grimwood J."/>
            <person name="Jenkins J."/>
            <person name="Barry K."/>
            <person name="Lindquist E."/>
            <person name="Hellsten U."/>
            <person name="Deshpande S."/>
            <person name="Wang X."/>
            <person name="Wu X."/>
            <person name="Mitros T."/>
            <person name="Triplett J."/>
            <person name="Yang X."/>
            <person name="Ye C.Y."/>
            <person name="Mauro-Herrera M."/>
            <person name="Wang L."/>
            <person name="Li P."/>
            <person name="Sharma M."/>
            <person name="Sharma R."/>
            <person name="Ronald P.C."/>
            <person name="Panaud O."/>
            <person name="Kellogg E.A."/>
            <person name="Brutnell T.P."/>
            <person name="Doust A.N."/>
            <person name="Tuskan G.A."/>
            <person name="Rokhsar D."/>
            <person name="Devos K.M."/>
        </authorList>
    </citation>
    <scope>NUCLEOTIDE SEQUENCE [LARGE SCALE GENOMIC DNA]</scope>
    <source>
        <strain evidence="2">cv. Yugu1</strain>
    </source>
</reference>
<dbReference type="Gramene" id="KQK96444">
    <property type="protein sequence ID" value="KQK96444"/>
    <property type="gene ID" value="SETIT_012219mg"/>
</dbReference>
<evidence type="ECO:0000313" key="2">
    <source>
        <dbReference type="Proteomes" id="UP000004995"/>
    </source>
</evidence>
<name>K3YDB5_SETIT</name>
<dbReference type="InParanoid" id="K3YDB5"/>
<dbReference type="eggNOG" id="ENOG502T0PJ">
    <property type="taxonomic scope" value="Eukaryota"/>
</dbReference>
<dbReference type="Proteomes" id="UP000004995">
    <property type="component" value="Unassembled WGS sequence"/>
</dbReference>
<dbReference type="EnsemblPlants" id="KQK96444">
    <property type="protein sequence ID" value="KQK96444"/>
    <property type="gene ID" value="SETIT_012219mg"/>
</dbReference>
<keyword evidence="2" id="KW-1185">Reference proteome</keyword>
<dbReference type="AlphaFoldDB" id="K3YDB5"/>
<sequence>MVEWLILESFYNGLTMIARAHPVATAGGAFLDLTIAKAMALVEKMVFNQGWSEERHHPRMRGTHTVKETNMLAAKLDLLLKRMDELEKPQELMLKPVQALSSHLMCEVCGNDEHSGNDYPETREDVTYMNNNKTVSFNKMIETQLAQISIVVHVSEPRKILGQLENVSEVSGRWGNPS</sequence>
<dbReference type="HOGENOM" id="CLU_1513080_0_0_1"/>
<accession>K3YDB5</accession>
<proteinExistence type="predicted"/>
<organism evidence="1 2">
    <name type="scientific">Setaria italica</name>
    <name type="common">Foxtail millet</name>
    <name type="synonym">Panicum italicum</name>
    <dbReference type="NCBI Taxonomy" id="4555"/>
    <lineage>
        <taxon>Eukaryota</taxon>
        <taxon>Viridiplantae</taxon>
        <taxon>Streptophyta</taxon>
        <taxon>Embryophyta</taxon>
        <taxon>Tracheophyta</taxon>
        <taxon>Spermatophyta</taxon>
        <taxon>Magnoliopsida</taxon>
        <taxon>Liliopsida</taxon>
        <taxon>Poales</taxon>
        <taxon>Poaceae</taxon>
        <taxon>PACMAD clade</taxon>
        <taxon>Panicoideae</taxon>
        <taxon>Panicodae</taxon>
        <taxon>Paniceae</taxon>
        <taxon>Cenchrinae</taxon>
        <taxon>Setaria</taxon>
    </lineage>
</organism>
<reference evidence="1" key="2">
    <citation type="submission" date="2018-08" db="UniProtKB">
        <authorList>
            <consortium name="EnsemblPlants"/>
        </authorList>
    </citation>
    <scope>IDENTIFICATION</scope>
    <source>
        <strain evidence="1">Yugu1</strain>
    </source>
</reference>